<keyword evidence="2" id="KW-1185">Reference proteome</keyword>
<accession>A0A090MP53</accession>
<dbReference type="EMBL" id="LN609396">
    <property type="protein sequence ID" value="CEF59871.1"/>
    <property type="molecule type" value="Genomic_DNA"/>
</dbReference>
<dbReference type="GO" id="GO:0032259">
    <property type="term" value="P:methylation"/>
    <property type="evidence" value="ECO:0007669"/>
    <property type="project" value="UniProtKB-KW"/>
</dbReference>
<dbReference type="WBParaSite" id="SRAE_X000161500.1">
    <property type="protein sequence ID" value="SRAE_X000161500.1"/>
    <property type="gene ID" value="WBGene00267188"/>
</dbReference>
<organism evidence="1">
    <name type="scientific">Strongyloides ratti</name>
    <name type="common">Parasitic roundworm</name>
    <dbReference type="NCBI Taxonomy" id="34506"/>
    <lineage>
        <taxon>Eukaryota</taxon>
        <taxon>Metazoa</taxon>
        <taxon>Ecdysozoa</taxon>
        <taxon>Nematoda</taxon>
        <taxon>Chromadorea</taxon>
        <taxon>Rhabditida</taxon>
        <taxon>Tylenchina</taxon>
        <taxon>Panagrolaimomorpha</taxon>
        <taxon>Strongyloidoidea</taxon>
        <taxon>Strongyloididae</taxon>
        <taxon>Strongyloides</taxon>
    </lineage>
</organism>
<dbReference type="GeneID" id="36384682"/>
<evidence type="ECO:0000313" key="1">
    <source>
        <dbReference type="EMBL" id="CEF59871.1"/>
    </source>
</evidence>
<reference evidence="2" key="1">
    <citation type="submission" date="2014-09" db="EMBL/GenBank/DDBJ databases">
        <authorList>
            <person name="Martin A.A."/>
        </authorList>
    </citation>
    <scope>NUCLEOTIDE SEQUENCE</scope>
    <source>
        <strain evidence="2">ED321</strain>
    </source>
</reference>
<gene>
    <name evidence="1 3 4" type="ORF">SRAE_X000161500</name>
</gene>
<dbReference type="AlphaFoldDB" id="A0A090MP53"/>
<dbReference type="CTD" id="36384682"/>
<dbReference type="GO" id="GO:0008168">
    <property type="term" value="F:methyltransferase activity"/>
    <property type="evidence" value="ECO:0007669"/>
    <property type="project" value="UniProtKB-KW"/>
</dbReference>
<protein>
    <submittedName>
        <fullName evidence="1 3">Histone-lysine N-methyltransferase SETMAR</fullName>
    </submittedName>
</protein>
<proteinExistence type="predicted"/>
<evidence type="ECO:0000313" key="3">
    <source>
        <dbReference type="WBParaSite" id="SRAE_X000161500.1"/>
    </source>
</evidence>
<keyword evidence="1" id="KW-0808">Transferase</keyword>
<sequence length="108" mass="12561">MLSKTNIRIIFSMSSKEGRMQQERPLMEGIKDYGRPTSTVNNNDLNDVIEEIFCETFRKVSKVLGVSIFSVFRHLQQIGKAKKLDQWIPHKLNKNQKIVVFNSVLLYC</sequence>
<name>A0A090MP53_STRRB</name>
<reference evidence="1" key="2">
    <citation type="submission" date="2014-09" db="EMBL/GenBank/DDBJ databases">
        <authorList>
            <person name="Aslett A.Martin."/>
        </authorList>
    </citation>
    <scope>NUCLEOTIDE SEQUENCE</scope>
    <source>
        <strain evidence="1">ED321 Heterogonic</strain>
    </source>
</reference>
<keyword evidence="1" id="KW-0489">Methyltransferase</keyword>
<dbReference type="RefSeq" id="XP_024499082.1">
    <property type="nucleotide sequence ID" value="XM_024650963.1"/>
</dbReference>
<dbReference type="Proteomes" id="UP000035682">
    <property type="component" value="Unplaced"/>
</dbReference>
<evidence type="ECO:0000313" key="2">
    <source>
        <dbReference type="Proteomes" id="UP000035682"/>
    </source>
</evidence>
<reference evidence="3" key="3">
    <citation type="submission" date="2020-12" db="UniProtKB">
        <authorList>
            <consortium name="WormBaseParasite"/>
        </authorList>
    </citation>
    <scope>IDENTIFICATION</scope>
</reference>
<dbReference type="WormBase" id="SRAE_X000161500">
    <property type="protein sequence ID" value="SRP02843"/>
    <property type="gene ID" value="WBGene00267188"/>
</dbReference>
<evidence type="ECO:0000313" key="4">
    <source>
        <dbReference type="WormBase" id="SRAE_X000161500"/>
    </source>
</evidence>